<name>S6ABG8_SULDS</name>
<dbReference type="CDD" id="cd00085">
    <property type="entry name" value="HNHc"/>
    <property type="match status" value="1"/>
</dbReference>
<keyword evidence="4" id="KW-1185">Reference proteome</keyword>
<evidence type="ECO:0000313" key="4">
    <source>
        <dbReference type="Proteomes" id="UP000015559"/>
    </source>
</evidence>
<evidence type="ECO:0000256" key="1">
    <source>
        <dbReference type="SAM" id="MobiDB-lite"/>
    </source>
</evidence>
<proteinExistence type="predicted"/>
<dbReference type="Proteomes" id="UP000015559">
    <property type="component" value="Chromosome"/>
</dbReference>
<dbReference type="InterPro" id="IPR003615">
    <property type="entry name" value="HNH_nuc"/>
</dbReference>
<reference evidence="3 4" key="1">
    <citation type="journal article" date="2012" name="Appl. Environ. Microbiol.">
        <title>Draft genome sequence of a psychrotolerant sulfur-oxidizing bacterium, Sulfuricella denitrificans skB26, and proteomic insights into cold adaptation.</title>
        <authorList>
            <person name="Watanabe T."/>
            <person name="Kojima H."/>
            <person name="Fukui M."/>
        </authorList>
    </citation>
    <scope>NUCLEOTIDE SEQUENCE [LARGE SCALE GENOMIC DNA]</scope>
    <source>
        <strain evidence="4">skB26</strain>
    </source>
</reference>
<accession>S6ABG8</accession>
<sequence>MVDPKYERERPPPSAEVRRSVEVESGHACAISRCNEHTYLEIHHINENREDNQVENLILLCDKHHKMAHAGVIDRKALREYKSRLSNSYEADLKQRLERLEQLLAQAPKPEDEQPTPAPTAPSEDVGVPRKEVAPRAALMAQTLEQLALSKYEREIGLYLDRQPRVSKGSARLTLDALRQDDDLPEDLVVEVRWLRRAYEDGPIWVRQIEAATSTYEAMTGRKARGVLIYVVGRESMKPVSNLFITAEELQKVERKPEVIIYTYEDLGFNPGAISAAAYTSNIKGSGTEA</sequence>
<dbReference type="OrthoDB" id="9802640at2"/>
<gene>
    <name evidence="3" type="ORF">SCD_n00857</name>
</gene>
<feature type="domain" description="HNH nuclease" evidence="2">
    <location>
        <begin position="16"/>
        <end position="66"/>
    </location>
</feature>
<dbReference type="eggNOG" id="COG1403">
    <property type="taxonomic scope" value="Bacteria"/>
</dbReference>
<dbReference type="HOGENOM" id="CLU_959515_0_0_4"/>
<feature type="region of interest" description="Disordered" evidence="1">
    <location>
        <begin position="1"/>
        <end position="20"/>
    </location>
</feature>
<evidence type="ECO:0000313" key="3">
    <source>
        <dbReference type="EMBL" id="BAN34698.1"/>
    </source>
</evidence>
<dbReference type="AlphaFoldDB" id="S6ABG8"/>
<dbReference type="KEGG" id="sdr:SCD_n00857"/>
<evidence type="ECO:0000259" key="2">
    <source>
        <dbReference type="SMART" id="SM00507"/>
    </source>
</evidence>
<protein>
    <recommendedName>
        <fullName evidence="2">HNH nuclease domain-containing protein</fullName>
    </recommendedName>
</protein>
<dbReference type="RefSeq" id="WP_009206355.1">
    <property type="nucleotide sequence ID" value="NC_022357.1"/>
</dbReference>
<dbReference type="SMART" id="SM00507">
    <property type="entry name" value="HNHc"/>
    <property type="match status" value="1"/>
</dbReference>
<organism evidence="3 4">
    <name type="scientific">Sulfuricella denitrificans (strain DSM 22764 / NBRC 105220 / skB26)</name>
    <dbReference type="NCBI Taxonomy" id="1163617"/>
    <lineage>
        <taxon>Bacteria</taxon>
        <taxon>Pseudomonadati</taxon>
        <taxon>Pseudomonadota</taxon>
        <taxon>Betaproteobacteria</taxon>
        <taxon>Nitrosomonadales</taxon>
        <taxon>Sulfuricellaceae</taxon>
        <taxon>Sulfuricella</taxon>
    </lineage>
</organism>
<feature type="region of interest" description="Disordered" evidence="1">
    <location>
        <begin position="106"/>
        <end position="129"/>
    </location>
</feature>
<dbReference type="EMBL" id="AP013066">
    <property type="protein sequence ID" value="BAN34698.1"/>
    <property type="molecule type" value="Genomic_DNA"/>
</dbReference>